<dbReference type="PRINTS" id="PR00039">
    <property type="entry name" value="HTHLYSR"/>
</dbReference>
<evidence type="ECO:0000256" key="1">
    <source>
        <dbReference type="ARBA" id="ARBA00009437"/>
    </source>
</evidence>
<dbReference type="GO" id="GO:0003700">
    <property type="term" value="F:DNA-binding transcription factor activity"/>
    <property type="evidence" value="ECO:0007669"/>
    <property type="project" value="InterPro"/>
</dbReference>
<keyword evidence="7" id="KW-1185">Reference proteome</keyword>
<dbReference type="InterPro" id="IPR000847">
    <property type="entry name" value="LysR_HTH_N"/>
</dbReference>
<dbReference type="FunFam" id="1.10.10.10:FF:000001">
    <property type="entry name" value="LysR family transcriptional regulator"/>
    <property type="match status" value="1"/>
</dbReference>
<dbReference type="GO" id="GO:0003677">
    <property type="term" value="F:DNA binding"/>
    <property type="evidence" value="ECO:0007669"/>
    <property type="project" value="UniProtKB-KW"/>
</dbReference>
<comment type="similarity">
    <text evidence="1">Belongs to the LysR transcriptional regulatory family.</text>
</comment>
<reference evidence="6 7" key="1">
    <citation type="submission" date="2020-03" db="EMBL/GenBank/DDBJ databases">
        <title>Whole genome shotgun sequence of Phytohabitans flavus NBRC 107702.</title>
        <authorList>
            <person name="Komaki H."/>
            <person name="Tamura T."/>
        </authorList>
    </citation>
    <scope>NUCLEOTIDE SEQUENCE [LARGE SCALE GENOMIC DNA]</scope>
    <source>
        <strain evidence="6 7">NBRC 107702</strain>
    </source>
</reference>
<dbReference type="Pfam" id="PF00126">
    <property type="entry name" value="HTH_1"/>
    <property type="match status" value="1"/>
</dbReference>
<feature type="domain" description="HTH lysR-type" evidence="5">
    <location>
        <begin position="1"/>
        <end position="58"/>
    </location>
</feature>
<dbReference type="CDD" id="cd08414">
    <property type="entry name" value="PBP2_LTTR_aromatics_like"/>
    <property type="match status" value="1"/>
</dbReference>
<evidence type="ECO:0000259" key="5">
    <source>
        <dbReference type="PROSITE" id="PS50931"/>
    </source>
</evidence>
<dbReference type="KEGG" id="pfla:Pflav_016820"/>
<reference evidence="6 7" key="2">
    <citation type="submission" date="2020-03" db="EMBL/GenBank/DDBJ databases">
        <authorList>
            <person name="Ichikawa N."/>
            <person name="Kimura A."/>
            <person name="Kitahashi Y."/>
            <person name="Uohara A."/>
        </authorList>
    </citation>
    <scope>NUCLEOTIDE SEQUENCE [LARGE SCALE GENOMIC DNA]</scope>
    <source>
        <strain evidence="6 7">NBRC 107702</strain>
    </source>
</reference>
<keyword evidence="3" id="KW-0238">DNA-binding</keyword>
<evidence type="ECO:0000256" key="2">
    <source>
        <dbReference type="ARBA" id="ARBA00023015"/>
    </source>
</evidence>
<proteinExistence type="inferred from homology"/>
<name>A0A6F8XN60_9ACTN</name>
<dbReference type="AlphaFoldDB" id="A0A6F8XN60"/>
<dbReference type="Gene3D" id="1.10.10.10">
    <property type="entry name" value="Winged helix-like DNA-binding domain superfamily/Winged helix DNA-binding domain"/>
    <property type="match status" value="1"/>
</dbReference>
<dbReference type="Pfam" id="PF03466">
    <property type="entry name" value="LysR_substrate"/>
    <property type="match status" value="1"/>
</dbReference>
<dbReference type="RefSeq" id="WP_173034964.1">
    <property type="nucleotide sequence ID" value="NZ_AP022870.1"/>
</dbReference>
<evidence type="ECO:0000256" key="3">
    <source>
        <dbReference type="ARBA" id="ARBA00023125"/>
    </source>
</evidence>
<organism evidence="6 7">
    <name type="scientific">Phytohabitans flavus</name>
    <dbReference type="NCBI Taxonomy" id="1076124"/>
    <lineage>
        <taxon>Bacteria</taxon>
        <taxon>Bacillati</taxon>
        <taxon>Actinomycetota</taxon>
        <taxon>Actinomycetes</taxon>
        <taxon>Micromonosporales</taxon>
        <taxon>Micromonosporaceae</taxon>
    </lineage>
</organism>
<evidence type="ECO:0000313" key="6">
    <source>
        <dbReference type="EMBL" id="BCB75272.1"/>
    </source>
</evidence>
<dbReference type="Gene3D" id="3.40.190.10">
    <property type="entry name" value="Periplasmic binding protein-like II"/>
    <property type="match status" value="2"/>
</dbReference>
<dbReference type="PANTHER" id="PTHR30346">
    <property type="entry name" value="TRANSCRIPTIONAL DUAL REGULATOR HCAR-RELATED"/>
    <property type="match status" value="1"/>
</dbReference>
<evidence type="ECO:0000313" key="7">
    <source>
        <dbReference type="Proteomes" id="UP000502508"/>
    </source>
</evidence>
<sequence>MEIRHLRYFLAVADELHFGRAAERLRMTQPPLSRRIADLEQELGLKLFERGSRGVTLTEHGRRLQQPARRAVAAFDAAAAAMSRPSRAAAHELRIAFPADTSAAVLTAVAGGLRRTGLEVELVEATTAEQVQLLREGAIDLGVLRHPFPPQGLCPSRQLRQPLGVIMPADHPLAARSRLRLPDLRGQTLVMFHRAMAPGLYDQTLTICRRHGYRPQRIHHASRIVDGLLVVDAAVSFNVEASALRWPGVVWRPLAQEDLEWRTSVVRRRGEVHDSLRGATRLMLNALRAHDGWQPDAAP</sequence>
<keyword evidence="4" id="KW-0804">Transcription</keyword>
<dbReference type="PROSITE" id="PS50931">
    <property type="entry name" value="HTH_LYSR"/>
    <property type="match status" value="1"/>
</dbReference>
<dbReference type="Proteomes" id="UP000502508">
    <property type="component" value="Chromosome"/>
</dbReference>
<dbReference type="SUPFAM" id="SSF53850">
    <property type="entry name" value="Periplasmic binding protein-like II"/>
    <property type="match status" value="1"/>
</dbReference>
<dbReference type="InterPro" id="IPR036388">
    <property type="entry name" value="WH-like_DNA-bd_sf"/>
</dbReference>
<dbReference type="SUPFAM" id="SSF46785">
    <property type="entry name" value="Winged helix' DNA-binding domain"/>
    <property type="match status" value="1"/>
</dbReference>
<accession>A0A6F8XN60</accession>
<dbReference type="InterPro" id="IPR005119">
    <property type="entry name" value="LysR_subst-bd"/>
</dbReference>
<evidence type="ECO:0000256" key="4">
    <source>
        <dbReference type="ARBA" id="ARBA00023163"/>
    </source>
</evidence>
<dbReference type="EMBL" id="AP022870">
    <property type="protein sequence ID" value="BCB75272.1"/>
    <property type="molecule type" value="Genomic_DNA"/>
</dbReference>
<protein>
    <submittedName>
        <fullName evidence="6">LysR family transcriptional regulator</fullName>
    </submittedName>
</protein>
<gene>
    <name evidence="6" type="ORF">Pflav_016820</name>
</gene>
<dbReference type="InterPro" id="IPR036390">
    <property type="entry name" value="WH_DNA-bd_sf"/>
</dbReference>
<dbReference type="PANTHER" id="PTHR30346:SF0">
    <property type="entry name" value="HCA OPERON TRANSCRIPTIONAL ACTIVATOR HCAR"/>
    <property type="match status" value="1"/>
</dbReference>
<dbReference type="GO" id="GO:0032993">
    <property type="term" value="C:protein-DNA complex"/>
    <property type="evidence" value="ECO:0007669"/>
    <property type="project" value="TreeGrafter"/>
</dbReference>
<keyword evidence="2" id="KW-0805">Transcription regulation</keyword>